<dbReference type="PROSITE" id="PS51257">
    <property type="entry name" value="PROKAR_LIPOPROTEIN"/>
    <property type="match status" value="1"/>
</dbReference>
<accession>A0A8J8GBM7</accession>
<evidence type="ECO:0000256" key="1">
    <source>
        <dbReference type="SAM" id="SignalP"/>
    </source>
</evidence>
<dbReference type="EMBL" id="JABSNO010000018">
    <property type="protein sequence ID" value="NRS93224.1"/>
    <property type="molecule type" value="Genomic_DNA"/>
</dbReference>
<protein>
    <recommendedName>
        <fullName evidence="4">Tetratricopeptide repeat protein</fullName>
    </recommendedName>
</protein>
<keyword evidence="3" id="KW-1185">Reference proteome</keyword>
<dbReference type="Proteomes" id="UP000610746">
    <property type="component" value="Unassembled WGS sequence"/>
</dbReference>
<dbReference type="AlphaFoldDB" id="A0A8J8GBM7"/>
<feature type="signal peptide" evidence="1">
    <location>
        <begin position="1"/>
        <end position="18"/>
    </location>
</feature>
<dbReference type="RefSeq" id="WP_173779797.1">
    <property type="nucleotide sequence ID" value="NZ_JABSNO010000018.1"/>
</dbReference>
<gene>
    <name evidence="2" type="ORF">HNQ03_002311</name>
</gene>
<evidence type="ECO:0000313" key="2">
    <source>
        <dbReference type="EMBL" id="NRS93224.1"/>
    </source>
</evidence>
<sequence>MKKLVAFIAVLLSSFTFACGFYLSGDDVRMNFINGNNFGFQQYNSFYYSLNSFSPNSEDSVPNFKNEILWKNYCKNRVSVSEISFFLKKYEYSDIKPESNNLFLKFLFKNKDKEAIQYLKFAKNCEYFNTWQDDPWEREDSTSTVKRKNLLKNAVTFAKKSKNANIKKRYAFLAMRLAFYNKNEDEIRKIYSDNFNIKKQNDVIDYWALYFRAIVEQNAPLKNYYLAKVFDACPEKRFVSWQYFSSSTNKDEVLKYAKNSVEKSQILMMYSLYNPEKNIENIEEMYQANPNSDALSFLLFREVSKLENWIFTPYYTLFSDYYSGNENEEQSTQNVLDRVLIDRAYAQKLLEFINTADISTVNNPEFWLHAKAELLFMTKNYKESLQLISTIEERKDYKNDKNLDLLKALNLTANQTIGNAKLSDEVQQIILKNKDNKQFLFAIGRELEYLGNTNDAAFLYSALQDFSSNSYDENFIYFKSLQNKNQTYGILFYDYFSYIDAIYTPMQLQYFINNLKNQKKFVDGFYYRLHKIDDTEINSLQDLLGTKYIRENKLNLALQSFQKLDKGYLESQDVLWEKNTADNNFKNQFVFDENPFYNLKYTPNFIEEKESFRLNKLTITKKLVEYINKANNPAEKDRDCYNFLVANCYYNMSKYGSAWMMRRYSWTMITDYSLQNDDDEFNSNNLAKYYYGKAKENSKSEKFQMLCLRMQGRCENNKLDYNANEMYGYWHDDEYIEQRFSKNKFYQELKKSSSDYEDLMSSCNSFKEYFNSRK</sequence>
<comment type="caution">
    <text evidence="2">The sequence shown here is derived from an EMBL/GenBank/DDBJ whole genome shotgun (WGS) entry which is preliminary data.</text>
</comment>
<organism evidence="2 3">
    <name type="scientific">Frigoriflavimonas asaccharolytica</name>
    <dbReference type="NCBI Taxonomy" id="2735899"/>
    <lineage>
        <taxon>Bacteria</taxon>
        <taxon>Pseudomonadati</taxon>
        <taxon>Bacteroidota</taxon>
        <taxon>Flavobacteriia</taxon>
        <taxon>Flavobacteriales</taxon>
        <taxon>Weeksellaceae</taxon>
        <taxon>Frigoriflavimonas</taxon>
    </lineage>
</organism>
<evidence type="ECO:0008006" key="4">
    <source>
        <dbReference type="Google" id="ProtNLM"/>
    </source>
</evidence>
<reference evidence="2" key="1">
    <citation type="submission" date="2020-05" db="EMBL/GenBank/DDBJ databases">
        <title>Genomic Encyclopedia of Type Strains, Phase IV (KMG-V): Genome sequencing to study the core and pangenomes of soil and plant-associated prokaryotes.</title>
        <authorList>
            <person name="Whitman W."/>
        </authorList>
    </citation>
    <scope>NUCLEOTIDE SEQUENCE</scope>
    <source>
        <strain evidence="2">16F</strain>
    </source>
</reference>
<proteinExistence type="predicted"/>
<name>A0A8J8GBM7_9FLAO</name>
<feature type="chain" id="PRO_5035205082" description="Tetratricopeptide repeat protein" evidence="1">
    <location>
        <begin position="19"/>
        <end position="774"/>
    </location>
</feature>
<keyword evidence="1" id="KW-0732">Signal</keyword>
<evidence type="ECO:0000313" key="3">
    <source>
        <dbReference type="Proteomes" id="UP000610746"/>
    </source>
</evidence>